<feature type="region of interest" description="Disordered" evidence="3">
    <location>
        <begin position="407"/>
        <end position="451"/>
    </location>
</feature>
<dbReference type="Pfam" id="PF00395">
    <property type="entry name" value="SLH"/>
    <property type="match status" value="3"/>
</dbReference>
<accession>A0A9D5M2S9</accession>
<evidence type="ECO:0000256" key="2">
    <source>
        <dbReference type="ARBA" id="ARBA00022737"/>
    </source>
</evidence>
<sequence>MKKYTFSLRMLILFLCAAISIQFFCGPDGENQAQAKWSEMRGVWVSTVANIDYPSQQTTDANVLRNDLITLLDNCQAMGFNTIFFQVRPASDALYASSIFPWSRYLTGTQGTAPDQNFDPLAFAVEEAHARNMELHAWINPYRITNSSADNDKLASNNPAVQHPELVIYDSDGKMYYNPGDSASINLIVDGAVEIVKNYDVDGIHMDDYFYPSGDFNDDTTYSFYKDEYPDKGDWRRAMVNKLVQQMDEAVHAENPDIEFGISPRGIWANASEMPEGSDTNGGGSYNQIYADSRAWVKNGWVDYIMPQIYWNIGYEIADYSVLTQWWSDVVDGTDVRLYIGEGAYRTTSSTLPAWTGDNGTNELRQHVALGRSNDLISGYCMFTYHTFLENRAIFDLMTELNAQPAVSLSNGEEPSDPQTPETTPEPAPETDSNADSEQSDVPLVTDKPEDEAYVNKFQDMDDYWWAMDAVNALASQGIIRGRSETEFDPDSYITRADNTVLLLRILGKQAEFEDNFDDVYPGTYYYNEIGMAKTLGIAQGYGNNLFDPDNYIKRQDMATLAYRVLQEENILTAIPNTADLNAFLDKDSIDFYARDAMAACVGAGLMSGYGDGWINPQGNATRIEVALFMYRIQNLMQNSQTLTE</sequence>
<dbReference type="SUPFAM" id="SSF51445">
    <property type="entry name" value="(Trans)glycosidases"/>
    <property type="match status" value="1"/>
</dbReference>
<feature type="domain" description="SLH" evidence="5">
    <location>
        <begin position="581"/>
        <end position="644"/>
    </location>
</feature>
<dbReference type="InterPro" id="IPR003790">
    <property type="entry name" value="GHL10"/>
</dbReference>
<dbReference type="AlphaFoldDB" id="A0A9D5M2S9"/>
<evidence type="ECO:0000313" key="6">
    <source>
        <dbReference type="EMBL" id="MBE5040448.1"/>
    </source>
</evidence>
<feature type="domain" description="SLH" evidence="5">
    <location>
        <begin position="513"/>
        <end position="576"/>
    </location>
</feature>
<evidence type="ECO:0000256" key="4">
    <source>
        <dbReference type="SAM" id="SignalP"/>
    </source>
</evidence>
<name>A0A9D5M2S9_9FIRM</name>
<feature type="chain" id="PRO_5038455251" evidence="4">
    <location>
        <begin position="26"/>
        <end position="645"/>
    </location>
</feature>
<comment type="caution">
    <text evidence="6">The sequence shown here is derived from an EMBL/GenBank/DDBJ whole genome shotgun (WGS) entry which is preliminary data.</text>
</comment>
<dbReference type="Proteomes" id="UP000806542">
    <property type="component" value="Unassembled WGS sequence"/>
</dbReference>
<dbReference type="Gene3D" id="3.20.20.80">
    <property type="entry name" value="Glycosidases"/>
    <property type="match status" value="1"/>
</dbReference>
<dbReference type="PANTHER" id="PTHR43405:SF1">
    <property type="entry name" value="GLYCOSYL HYDROLASE DIGH"/>
    <property type="match status" value="1"/>
</dbReference>
<dbReference type="InterPro" id="IPR001119">
    <property type="entry name" value="SLH_dom"/>
</dbReference>
<feature type="signal peptide" evidence="4">
    <location>
        <begin position="1"/>
        <end position="25"/>
    </location>
</feature>
<evidence type="ECO:0000256" key="1">
    <source>
        <dbReference type="ARBA" id="ARBA00022729"/>
    </source>
</evidence>
<dbReference type="PROSITE" id="PS51272">
    <property type="entry name" value="SLH"/>
    <property type="match status" value="3"/>
</dbReference>
<dbReference type="InterPro" id="IPR052177">
    <property type="entry name" value="Divisome_Glycosyl_Hydrolase"/>
</dbReference>
<organism evidence="6 7">
    <name type="scientific">Ructibacterium gallinarum</name>
    <dbReference type="NCBI Taxonomy" id="2779355"/>
    <lineage>
        <taxon>Bacteria</taxon>
        <taxon>Bacillati</taxon>
        <taxon>Bacillota</taxon>
        <taxon>Clostridia</taxon>
        <taxon>Eubacteriales</taxon>
        <taxon>Oscillospiraceae</taxon>
        <taxon>Ructibacterium</taxon>
    </lineage>
</organism>
<reference evidence="6" key="1">
    <citation type="submission" date="2020-10" db="EMBL/GenBank/DDBJ databases">
        <title>ChiBAC.</title>
        <authorList>
            <person name="Zenner C."/>
            <person name="Hitch T.C.A."/>
            <person name="Clavel T."/>
        </authorList>
    </citation>
    <scope>NUCLEOTIDE SEQUENCE</scope>
    <source>
        <strain evidence="6">DSM 107454</strain>
    </source>
</reference>
<dbReference type="EMBL" id="JADCKB010000016">
    <property type="protein sequence ID" value="MBE5040448.1"/>
    <property type="molecule type" value="Genomic_DNA"/>
</dbReference>
<dbReference type="PANTHER" id="PTHR43405">
    <property type="entry name" value="GLYCOSYL HYDROLASE DIGH"/>
    <property type="match status" value="1"/>
</dbReference>
<keyword evidence="2" id="KW-0677">Repeat</keyword>
<feature type="domain" description="SLH" evidence="5">
    <location>
        <begin position="454"/>
        <end position="512"/>
    </location>
</feature>
<keyword evidence="7" id="KW-1185">Reference proteome</keyword>
<dbReference type="Pfam" id="PF02638">
    <property type="entry name" value="GHL10"/>
    <property type="match status" value="1"/>
</dbReference>
<gene>
    <name evidence="6" type="ORF">INF28_08250</name>
</gene>
<evidence type="ECO:0000256" key="3">
    <source>
        <dbReference type="SAM" id="MobiDB-lite"/>
    </source>
</evidence>
<dbReference type="InterPro" id="IPR017853">
    <property type="entry name" value="GH"/>
</dbReference>
<evidence type="ECO:0000313" key="7">
    <source>
        <dbReference type="Proteomes" id="UP000806542"/>
    </source>
</evidence>
<keyword evidence="1 4" id="KW-0732">Signal</keyword>
<proteinExistence type="predicted"/>
<dbReference type="RefSeq" id="WP_226393000.1">
    <property type="nucleotide sequence ID" value="NZ_JADCKB010000016.1"/>
</dbReference>
<protein>
    <submittedName>
        <fullName evidence="6">Family 10 glycosylhydrolase</fullName>
    </submittedName>
</protein>
<evidence type="ECO:0000259" key="5">
    <source>
        <dbReference type="PROSITE" id="PS51272"/>
    </source>
</evidence>